<dbReference type="OrthoDB" id="7062869at2"/>
<dbReference type="Pfam" id="PF00866">
    <property type="entry name" value="Ring_hydroxyl_B"/>
    <property type="match status" value="1"/>
</dbReference>
<evidence type="ECO:0000313" key="4">
    <source>
        <dbReference type="RefSeq" id="WP_028311662.1"/>
    </source>
</evidence>
<dbReference type="PANTHER" id="PTHR41534">
    <property type="entry name" value="BLR3401 PROTEIN"/>
    <property type="match status" value="1"/>
</dbReference>
<dbReference type="AlphaFoldDB" id="A0A8B6X5D6"/>
<evidence type="ECO:0000313" key="3">
    <source>
        <dbReference type="Proteomes" id="UP000675920"/>
    </source>
</evidence>
<organism evidence="3 4">
    <name type="scientific">Derxia gummosa DSM 723</name>
    <dbReference type="NCBI Taxonomy" id="1121388"/>
    <lineage>
        <taxon>Bacteria</taxon>
        <taxon>Pseudomonadati</taxon>
        <taxon>Pseudomonadota</taxon>
        <taxon>Betaproteobacteria</taxon>
        <taxon>Burkholderiales</taxon>
        <taxon>Alcaligenaceae</taxon>
        <taxon>Derxia</taxon>
    </lineage>
</organism>
<keyword evidence="3" id="KW-1185">Reference proteome</keyword>
<comment type="similarity">
    <text evidence="1">Belongs to the bacterial ring-hydroxylating dioxygenase beta subunit family.</text>
</comment>
<reference evidence="4" key="1">
    <citation type="submission" date="2025-08" db="UniProtKB">
        <authorList>
            <consortium name="RefSeq"/>
        </authorList>
    </citation>
    <scope>IDENTIFICATION</scope>
</reference>
<proteinExistence type="inferred from homology"/>
<evidence type="ECO:0000256" key="2">
    <source>
        <dbReference type="ARBA" id="ARBA00023002"/>
    </source>
</evidence>
<keyword evidence="2" id="KW-0560">Oxidoreductase</keyword>
<protein>
    <submittedName>
        <fullName evidence="4">Aromatic-ring-hydroxylating dioxygenase subunit beta</fullName>
        <ecNumber evidence="4">1.14.-.-</ecNumber>
    </submittedName>
</protein>
<keyword evidence="4" id="KW-0223">Dioxygenase</keyword>
<dbReference type="GO" id="GO:0051213">
    <property type="term" value="F:dioxygenase activity"/>
    <property type="evidence" value="ECO:0007669"/>
    <property type="project" value="UniProtKB-KW"/>
</dbReference>
<dbReference type="GO" id="GO:0019380">
    <property type="term" value="P:3-phenylpropionate catabolic process"/>
    <property type="evidence" value="ECO:0007669"/>
    <property type="project" value="TreeGrafter"/>
</dbReference>
<dbReference type="RefSeq" id="WP_028311662.1">
    <property type="nucleotide sequence ID" value="NZ_AXWS01000013.1"/>
</dbReference>
<name>A0A8B6X5D6_9BURK</name>
<dbReference type="Gene3D" id="3.10.450.50">
    <property type="match status" value="1"/>
</dbReference>
<dbReference type="InterPro" id="IPR032710">
    <property type="entry name" value="NTF2-like_dom_sf"/>
</dbReference>
<dbReference type="InterPro" id="IPR000391">
    <property type="entry name" value="Rng_hydr_dOase-bsu"/>
</dbReference>
<dbReference type="SUPFAM" id="SSF54427">
    <property type="entry name" value="NTF2-like"/>
    <property type="match status" value="1"/>
</dbReference>
<dbReference type="PANTHER" id="PTHR41534:SF2">
    <property type="entry name" value="3-PHENYLPROPIONATE_CINNAMIC ACID DIOXYGENASE SUBUNIT BETA"/>
    <property type="match status" value="1"/>
</dbReference>
<dbReference type="EC" id="1.14.-.-" evidence="4"/>
<accession>A0A8B6X5D6</accession>
<evidence type="ECO:0000256" key="1">
    <source>
        <dbReference type="ARBA" id="ARBA00009570"/>
    </source>
</evidence>
<sequence>MNTQVLQDTTAFLWAEADMLDHAEYDDWLGLWTADGLYIVPIDPDATDHANTLNYAYDNAAMRAKRVRRLVGNESISTMPAARTIRALSRLRVIADDGATVTVRGAQDLHEFRRETLRQQVADVTWELDRTDGGYRIRRKVIRLINSTDALTAIGYLL</sequence>
<dbReference type="Proteomes" id="UP000675920">
    <property type="component" value="Unplaced"/>
</dbReference>